<dbReference type="eggNOG" id="KOG0017">
    <property type="taxonomic scope" value="Eukaryota"/>
</dbReference>
<reference evidence="11" key="1">
    <citation type="submission" date="2011-10" db="EMBL/GenBank/DDBJ databases">
        <authorList>
            <consortium name="Soft-shell Turtle Genome Consortium"/>
        </authorList>
    </citation>
    <scope>NUCLEOTIDE SEQUENCE [LARGE SCALE GENOMIC DNA]</scope>
    <source>
        <strain evidence="11">Daiwa-1</strain>
    </source>
</reference>
<dbReference type="Pfam" id="PF06817">
    <property type="entry name" value="RVT_thumb"/>
    <property type="match status" value="1"/>
</dbReference>
<dbReference type="GO" id="GO:0003964">
    <property type="term" value="F:RNA-directed DNA polymerase activity"/>
    <property type="evidence" value="ECO:0007669"/>
    <property type="project" value="UniProtKB-KW"/>
</dbReference>
<protein>
    <recommendedName>
        <fullName evidence="2">ribonuclease H</fullName>
        <ecNumber evidence="2">3.1.26.4</ecNumber>
    </recommendedName>
</protein>
<dbReference type="InterPro" id="IPR043502">
    <property type="entry name" value="DNA/RNA_pol_sf"/>
</dbReference>
<dbReference type="Pfam" id="PF00078">
    <property type="entry name" value="RVT_1"/>
    <property type="match status" value="1"/>
</dbReference>
<dbReference type="EMBL" id="AGCU01156550">
    <property type="status" value="NOT_ANNOTATED_CDS"/>
    <property type="molecule type" value="Genomic_DNA"/>
</dbReference>
<keyword evidence="4" id="KW-0548">Nucleotidyltransferase</keyword>
<evidence type="ECO:0000256" key="1">
    <source>
        <dbReference type="ARBA" id="ARBA00010879"/>
    </source>
</evidence>
<dbReference type="InterPro" id="IPR000477">
    <property type="entry name" value="RT_dom"/>
</dbReference>
<dbReference type="PANTHER" id="PTHR41694:SF3">
    <property type="entry name" value="RNA-DIRECTED DNA POLYMERASE-RELATED"/>
    <property type="match status" value="1"/>
</dbReference>
<feature type="domain" description="Reverse transcriptase" evidence="9">
    <location>
        <begin position="1"/>
        <end position="186"/>
    </location>
</feature>
<keyword evidence="8" id="KW-0695">RNA-directed DNA polymerase</keyword>
<name>K7GFU2_PELSI</name>
<dbReference type="PROSITE" id="PS50878">
    <property type="entry name" value="RT_POL"/>
    <property type="match status" value="1"/>
</dbReference>
<sequence>WRLLQDLRAINAVMEQMGSLQQGVPSPSMIPEQWCMKVIDLKDCFFTIPLHPDDCSHFAFSVPMVNNEGPMQQYHWVVLLQGMMNSPTICQIVVDSALTEVRTRHQQAIIYHNMDDILFLASRLLQRYGLCIAEEKVQTVPPWRYLGWKLYESEIRPQPLKIATSITTLNDLQKLLGTINWIRPTLGVTTEELSPLFQLLRGDSDLSSPRALTPKAVSTLQRVAEKIQTAFGHRRDAYVPSQLFLIYHKFQPYALIDLSLRTLEWLFLPHSFSKTVTTATDMLARLISQGRVRCQQLTGADPSVLHIPVTRADFDFWLFQSLSLQIALADYLGRIEYTLPYHQLLQSLPQLPLQPRTMLSYIPLPGAHTVFVDGSGNTGKA</sequence>
<dbReference type="PANTHER" id="PTHR41694">
    <property type="entry name" value="ENDOGENOUS RETROVIRUS GROUP K MEMBER POL PROTEIN"/>
    <property type="match status" value="1"/>
</dbReference>
<evidence type="ECO:0000256" key="8">
    <source>
        <dbReference type="ARBA" id="ARBA00022918"/>
    </source>
</evidence>
<dbReference type="Proteomes" id="UP000007267">
    <property type="component" value="Unassembled WGS sequence"/>
</dbReference>
<evidence type="ECO:0000256" key="2">
    <source>
        <dbReference type="ARBA" id="ARBA00012180"/>
    </source>
</evidence>
<dbReference type="STRING" id="13735.ENSPSIP00000019153"/>
<dbReference type="InterPro" id="IPR043128">
    <property type="entry name" value="Rev_trsase/Diguanyl_cyclase"/>
</dbReference>
<dbReference type="Ensembl" id="ENSPSIT00000019243.1">
    <property type="protein sequence ID" value="ENSPSIP00000019153.1"/>
    <property type="gene ID" value="ENSPSIG00000017024.1"/>
</dbReference>
<evidence type="ECO:0000256" key="6">
    <source>
        <dbReference type="ARBA" id="ARBA00022759"/>
    </source>
</evidence>
<comment type="similarity">
    <text evidence="1">Belongs to the beta type-B retroviral polymerase family. HERV class-II K(HML-2) pol subfamily.</text>
</comment>
<dbReference type="InterPro" id="IPR010661">
    <property type="entry name" value="RVT_thumb"/>
</dbReference>
<evidence type="ECO:0000256" key="7">
    <source>
        <dbReference type="ARBA" id="ARBA00022801"/>
    </source>
</evidence>
<dbReference type="GO" id="GO:0035613">
    <property type="term" value="F:RNA stem-loop binding"/>
    <property type="evidence" value="ECO:0007669"/>
    <property type="project" value="TreeGrafter"/>
</dbReference>
<dbReference type="Gene3D" id="3.30.70.270">
    <property type="match status" value="2"/>
</dbReference>
<dbReference type="HOGENOM" id="CLU_011494_2_0_1"/>
<keyword evidence="6" id="KW-0255">Endonuclease</keyword>
<evidence type="ECO:0000313" key="10">
    <source>
        <dbReference type="Ensembl" id="ENSPSIP00000019153.1"/>
    </source>
</evidence>
<reference evidence="10" key="3">
    <citation type="submission" date="2025-08" db="UniProtKB">
        <authorList>
            <consortium name="Ensembl"/>
        </authorList>
    </citation>
    <scope>IDENTIFICATION</scope>
</reference>
<keyword evidence="7" id="KW-0378">Hydrolase</keyword>
<keyword evidence="5" id="KW-0540">Nuclease</keyword>
<keyword evidence="11" id="KW-1185">Reference proteome</keyword>
<evidence type="ECO:0000256" key="3">
    <source>
        <dbReference type="ARBA" id="ARBA00022679"/>
    </source>
</evidence>
<dbReference type="EC" id="3.1.26.4" evidence="2"/>
<dbReference type="Gene3D" id="3.10.10.10">
    <property type="entry name" value="HIV Type 1 Reverse Transcriptase, subunit A, domain 1"/>
    <property type="match status" value="1"/>
</dbReference>
<reference evidence="10" key="4">
    <citation type="submission" date="2025-09" db="UniProtKB">
        <authorList>
            <consortium name="Ensembl"/>
        </authorList>
    </citation>
    <scope>IDENTIFICATION</scope>
</reference>
<dbReference type="GO" id="GO:0004523">
    <property type="term" value="F:RNA-DNA hybrid ribonuclease activity"/>
    <property type="evidence" value="ECO:0007669"/>
    <property type="project" value="UniProtKB-EC"/>
</dbReference>
<evidence type="ECO:0000313" key="11">
    <source>
        <dbReference type="Proteomes" id="UP000007267"/>
    </source>
</evidence>
<dbReference type="AlphaFoldDB" id="K7GFU2"/>
<evidence type="ECO:0000256" key="4">
    <source>
        <dbReference type="ARBA" id="ARBA00022695"/>
    </source>
</evidence>
<keyword evidence="3" id="KW-0808">Transferase</keyword>
<evidence type="ECO:0000259" key="9">
    <source>
        <dbReference type="PROSITE" id="PS50878"/>
    </source>
</evidence>
<organism evidence="10 11">
    <name type="scientific">Pelodiscus sinensis</name>
    <name type="common">Chinese softshell turtle</name>
    <name type="synonym">Trionyx sinensis</name>
    <dbReference type="NCBI Taxonomy" id="13735"/>
    <lineage>
        <taxon>Eukaryota</taxon>
        <taxon>Metazoa</taxon>
        <taxon>Chordata</taxon>
        <taxon>Craniata</taxon>
        <taxon>Vertebrata</taxon>
        <taxon>Euteleostomi</taxon>
        <taxon>Archelosauria</taxon>
        <taxon>Testudinata</taxon>
        <taxon>Testudines</taxon>
        <taxon>Cryptodira</taxon>
        <taxon>Trionychia</taxon>
        <taxon>Trionychidae</taxon>
        <taxon>Pelodiscus</taxon>
    </lineage>
</organism>
<dbReference type="SUPFAM" id="SSF56672">
    <property type="entry name" value="DNA/RNA polymerases"/>
    <property type="match status" value="1"/>
</dbReference>
<reference evidence="11" key="2">
    <citation type="journal article" date="2013" name="Nat. Genet.">
        <title>The draft genomes of soft-shell turtle and green sea turtle yield insights into the development and evolution of the turtle-specific body plan.</title>
        <authorList>
            <person name="Wang Z."/>
            <person name="Pascual-Anaya J."/>
            <person name="Zadissa A."/>
            <person name="Li W."/>
            <person name="Niimura Y."/>
            <person name="Huang Z."/>
            <person name="Li C."/>
            <person name="White S."/>
            <person name="Xiong Z."/>
            <person name="Fang D."/>
            <person name="Wang B."/>
            <person name="Ming Y."/>
            <person name="Chen Y."/>
            <person name="Zheng Y."/>
            <person name="Kuraku S."/>
            <person name="Pignatelli M."/>
            <person name="Herrero J."/>
            <person name="Beal K."/>
            <person name="Nozawa M."/>
            <person name="Li Q."/>
            <person name="Wang J."/>
            <person name="Zhang H."/>
            <person name="Yu L."/>
            <person name="Shigenobu S."/>
            <person name="Wang J."/>
            <person name="Liu J."/>
            <person name="Flicek P."/>
            <person name="Searle S."/>
            <person name="Wang J."/>
            <person name="Kuratani S."/>
            <person name="Yin Y."/>
            <person name="Aken B."/>
            <person name="Zhang G."/>
            <person name="Irie N."/>
        </authorList>
    </citation>
    <scope>NUCLEOTIDE SEQUENCE [LARGE SCALE GENOMIC DNA]</scope>
    <source>
        <strain evidence="11">Daiwa-1</strain>
    </source>
</reference>
<proteinExistence type="inferred from homology"/>
<evidence type="ECO:0000256" key="5">
    <source>
        <dbReference type="ARBA" id="ARBA00022722"/>
    </source>
</evidence>
<accession>K7GFU2</accession>
<dbReference type="GeneTree" id="ENSGT00670000098165"/>